<feature type="compositionally biased region" description="Low complexity" evidence="1">
    <location>
        <begin position="84"/>
        <end position="107"/>
    </location>
</feature>
<gene>
    <name evidence="2" type="ORF">San01_43350</name>
</gene>
<feature type="compositionally biased region" description="Basic residues" evidence="1">
    <location>
        <begin position="108"/>
        <end position="119"/>
    </location>
</feature>
<keyword evidence="3" id="KW-1185">Reference proteome</keyword>
<feature type="region of interest" description="Disordered" evidence="1">
    <location>
        <begin position="53"/>
        <end position="133"/>
    </location>
</feature>
<feature type="region of interest" description="Disordered" evidence="1">
    <location>
        <begin position="1"/>
        <end position="38"/>
    </location>
</feature>
<accession>A0A5J4LMR4</accession>
<comment type="caution">
    <text evidence="2">The sequence shown here is derived from an EMBL/GenBank/DDBJ whole genome shotgun (WGS) entry which is preliminary data.</text>
</comment>
<dbReference type="EMBL" id="BLAG01000011">
    <property type="protein sequence ID" value="GES31848.1"/>
    <property type="molecule type" value="Genomic_DNA"/>
</dbReference>
<evidence type="ECO:0000313" key="3">
    <source>
        <dbReference type="Proteomes" id="UP000325598"/>
    </source>
</evidence>
<proteinExistence type="predicted"/>
<name>A0A5J4LMR4_9ACTN</name>
<reference evidence="2 3" key="1">
    <citation type="submission" date="2019-10" db="EMBL/GenBank/DDBJ databases">
        <title>Whole genome shotgun sequence of Streptomyces angustmyceticus NBRC 3934.</title>
        <authorList>
            <person name="Hosoyama A."/>
            <person name="Ichikawa N."/>
            <person name="Kimura A."/>
            <person name="Kitahashi Y."/>
            <person name="Komaki H."/>
            <person name="Uohara A."/>
        </authorList>
    </citation>
    <scope>NUCLEOTIDE SEQUENCE [LARGE SCALE GENOMIC DNA]</scope>
    <source>
        <strain evidence="2 3">NBRC 3934</strain>
    </source>
</reference>
<feature type="compositionally biased region" description="Polar residues" evidence="1">
    <location>
        <begin position="123"/>
        <end position="133"/>
    </location>
</feature>
<sequence length="133" mass="14014">MNRRSTPRHRSAASPAVPSVGPSTSRTLSTAQSNCSASSRRWIAWAVARSRIQPVVIPKYRSQPTHTAASSSDSAPQGAPPAQNPARSSSGSTPPAVAPAAAPSRSARAPRRLASRPRRYQSALRSAPSSHQR</sequence>
<protein>
    <submittedName>
        <fullName evidence="2">Uncharacterized protein</fullName>
    </submittedName>
</protein>
<evidence type="ECO:0000256" key="1">
    <source>
        <dbReference type="SAM" id="MobiDB-lite"/>
    </source>
</evidence>
<feature type="compositionally biased region" description="Polar residues" evidence="1">
    <location>
        <begin position="62"/>
        <end position="74"/>
    </location>
</feature>
<organism evidence="2 3">
    <name type="scientific">Streptomyces angustmyceticus</name>
    <dbReference type="NCBI Taxonomy" id="285578"/>
    <lineage>
        <taxon>Bacteria</taxon>
        <taxon>Bacillati</taxon>
        <taxon>Actinomycetota</taxon>
        <taxon>Actinomycetes</taxon>
        <taxon>Kitasatosporales</taxon>
        <taxon>Streptomycetaceae</taxon>
        <taxon>Streptomyces</taxon>
    </lineage>
</organism>
<feature type="compositionally biased region" description="Polar residues" evidence="1">
    <location>
        <begin position="21"/>
        <end position="38"/>
    </location>
</feature>
<feature type="compositionally biased region" description="Basic residues" evidence="1">
    <location>
        <begin position="1"/>
        <end position="11"/>
    </location>
</feature>
<evidence type="ECO:0000313" key="2">
    <source>
        <dbReference type="EMBL" id="GES31848.1"/>
    </source>
</evidence>
<dbReference type="Proteomes" id="UP000325598">
    <property type="component" value="Unassembled WGS sequence"/>
</dbReference>
<dbReference type="AlphaFoldDB" id="A0A5J4LMR4"/>